<comment type="catalytic activity">
    <reaction evidence="7">
        <text>arsenic triglutathione + 2 [thioredoxin]-dithiol + 2 S-adenosyl-L-methionine + H2O = dimethylarsinous acid + 2 [thioredoxin]-disulfide + 3 glutathione + 2 S-adenosyl-L-homocysteine + 2 H(+)</text>
        <dbReference type="Rhea" id="RHEA:69464"/>
        <dbReference type="Rhea" id="RHEA-COMP:10698"/>
        <dbReference type="Rhea" id="RHEA-COMP:10700"/>
        <dbReference type="ChEBI" id="CHEBI:15377"/>
        <dbReference type="ChEBI" id="CHEBI:15378"/>
        <dbReference type="ChEBI" id="CHEBI:23808"/>
        <dbReference type="ChEBI" id="CHEBI:29950"/>
        <dbReference type="ChEBI" id="CHEBI:50058"/>
        <dbReference type="ChEBI" id="CHEBI:57856"/>
        <dbReference type="ChEBI" id="CHEBI:57925"/>
        <dbReference type="ChEBI" id="CHEBI:59789"/>
        <dbReference type="ChEBI" id="CHEBI:183640"/>
        <dbReference type="EC" id="2.1.1.137"/>
    </reaction>
</comment>
<evidence type="ECO:0000256" key="8">
    <source>
        <dbReference type="ARBA" id="ARBA00048428"/>
    </source>
</evidence>
<feature type="domain" description="Methyltransferase" evidence="9">
    <location>
        <begin position="82"/>
        <end position="225"/>
    </location>
</feature>
<proteinExistence type="inferred from homology"/>
<dbReference type="Gene3D" id="3.40.50.150">
    <property type="entry name" value="Vaccinia Virus protein VP39"/>
    <property type="match status" value="1"/>
</dbReference>
<keyword evidence="1 10" id="KW-0808">Transferase</keyword>
<dbReference type="PANTHER" id="PTHR43675:SF8">
    <property type="entry name" value="ARSENITE METHYLTRANSFERASE"/>
    <property type="match status" value="1"/>
</dbReference>
<dbReference type="InterPro" id="IPR029063">
    <property type="entry name" value="SAM-dependent_MTases_sf"/>
</dbReference>
<dbReference type="EMBL" id="AOIN01000084">
    <property type="protein sequence ID" value="ELY96509.1"/>
    <property type="molecule type" value="Genomic_DNA"/>
</dbReference>
<comment type="catalytic activity">
    <reaction evidence="6">
        <text>arsenic triglutathione + [thioredoxin]-dithiol + S-adenosyl-L-methionine + 2 H2O = methylarsonous acid + [thioredoxin]-disulfide + 3 glutathione + S-adenosyl-L-homocysteine + H(+)</text>
        <dbReference type="Rhea" id="RHEA:69460"/>
        <dbReference type="Rhea" id="RHEA-COMP:10698"/>
        <dbReference type="Rhea" id="RHEA-COMP:10700"/>
        <dbReference type="ChEBI" id="CHEBI:15377"/>
        <dbReference type="ChEBI" id="CHEBI:15378"/>
        <dbReference type="ChEBI" id="CHEBI:17826"/>
        <dbReference type="ChEBI" id="CHEBI:29950"/>
        <dbReference type="ChEBI" id="CHEBI:50058"/>
        <dbReference type="ChEBI" id="CHEBI:57856"/>
        <dbReference type="ChEBI" id="CHEBI:57925"/>
        <dbReference type="ChEBI" id="CHEBI:59789"/>
        <dbReference type="ChEBI" id="CHEBI:183640"/>
        <dbReference type="EC" id="2.1.1.137"/>
    </reaction>
</comment>
<dbReference type="GO" id="GO:0032259">
    <property type="term" value="P:methylation"/>
    <property type="evidence" value="ECO:0007669"/>
    <property type="project" value="UniProtKB-KW"/>
</dbReference>
<evidence type="ECO:0000256" key="6">
    <source>
        <dbReference type="ARBA" id="ARBA00047941"/>
    </source>
</evidence>
<keyword evidence="2" id="KW-0949">S-adenosyl-L-methionine</keyword>
<dbReference type="GO" id="GO:0030791">
    <property type="term" value="F:arsenite methyltransferase activity"/>
    <property type="evidence" value="ECO:0007669"/>
    <property type="project" value="UniProtKB-EC"/>
</dbReference>
<dbReference type="EC" id="2.1.1.137" evidence="4"/>
<sequence>MNDTANTVTMAYKLDKQELEEKVTTLYREVATEPDEEYHFEMGRPLAERLGYPTADLDRIPERALASFAGVGYHMDMAELRPGDSVLDLGSGSGTDAFVAALHVGDEGRVVGIDMTDKQLEGARAARDAAGMDTVSFERGYIEELPFSADSFDVVLSNGVINLSAKKEQVFEEVERVLTPDGRLALSDIVSQEHMPERIKNDVDLWASCIGGAMQLDDYTDVIEQPGIDVVVMRANPQYEFTSERAQGACQRYGVRSISIGARVNSD</sequence>
<dbReference type="CDD" id="cd02440">
    <property type="entry name" value="AdoMet_MTases"/>
    <property type="match status" value="1"/>
</dbReference>
<reference evidence="10 11" key="1">
    <citation type="journal article" date="2014" name="PLoS Genet.">
        <title>Phylogenetically driven sequencing of extremely halophilic archaea reveals strategies for static and dynamic osmo-response.</title>
        <authorList>
            <person name="Becker E.A."/>
            <person name="Seitzer P.M."/>
            <person name="Tritt A."/>
            <person name="Larsen D."/>
            <person name="Krusor M."/>
            <person name="Yao A.I."/>
            <person name="Wu D."/>
            <person name="Madern D."/>
            <person name="Eisen J.A."/>
            <person name="Darling A.E."/>
            <person name="Facciotti M.T."/>
        </authorList>
    </citation>
    <scope>NUCLEOTIDE SEQUENCE [LARGE SCALE GENOMIC DNA]</scope>
    <source>
        <strain evidence="10 11">JCM 10990</strain>
    </source>
</reference>
<dbReference type="Proteomes" id="UP000011693">
    <property type="component" value="Unassembled WGS sequence"/>
</dbReference>
<evidence type="ECO:0000313" key="10">
    <source>
        <dbReference type="EMBL" id="ELY96509.1"/>
    </source>
</evidence>
<dbReference type="SUPFAM" id="SSF53335">
    <property type="entry name" value="S-adenosyl-L-methionine-dependent methyltransferases"/>
    <property type="match status" value="1"/>
</dbReference>
<dbReference type="Pfam" id="PF13847">
    <property type="entry name" value="Methyltransf_31"/>
    <property type="match status" value="1"/>
</dbReference>
<dbReference type="InterPro" id="IPR025714">
    <property type="entry name" value="Methyltranfer_dom"/>
</dbReference>
<dbReference type="AlphaFoldDB" id="M0ADC8"/>
<evidence type="ECO:0000256" key="4">
    <source>
        <dbReference type="ARBA" id="ARBA00034521"/>
    </source>
</evidence>
<evidence type="ECO:0000256" key="5">
    <source>
        <dbReference type="ARBA" id="ARBA00034545"/>
    </source>
</evidence>
<dbReference type="STRING" id="1227492.C482_15958"/>
<dbReference type="InterPro" id="IPR026669">
    <property type="entry name" value="Arsenite_MeTrfase-like"/>
</dbReference>
<evidence type="ECO:0000256" key="7">
    <source>
        <dbReference type="ARBA" id="ARBA00047943"/>
    </source>
</evidence>
<evidence type="ECO:0000313" key="11">
    <source>
        <dbReference type="Proteomes" id="UP000011693"/>
    </source>
</evidence>
<keyword evidence="10" id="KW-0489">Methyltransferase</keyword>
<gene>
    <name evidence="10" type="ORF">C482_15958</name>
</gene>
<name>M0ADC8_9EURY</name>
<comment type="similarity">
    <text evidence="3">Belongs to the methyltransferase superfamily. Arsenite methyltransferase family.</text>
</comment>
<organism evidence="10 11">
    <name type="scientific">Natrialba chahannaoensis JCM 10990</name>
    <dbReference type="NCBI Taxonomy" id="1227492"/>
    <lineage>
        <taxon>Archaea</taxon>
        <taxon>Methanobacteriati</taxon>
        <taxon>Methanobacteriota</taxon>
        <taxon>Stenosarchaea group</taxon>
        <taxon>Halobacteria</taxon>
        <taxon>Halobacteriales</taxon>
        <taxon>Natrialbaceae</taxon>
        <taxon>Natrialba</taxon>
    </lineage>
</organism>
<comment type="catalytic activity">
    <reaction evidence="8">
        <text>arsenic triglutathione + 3 [thioredoxin]-dithiol + 3 S-adenosyl-L-methionine = trimethylarsine + 3 [thioredoxin]-disulfide + 3 glutathione + 3 S-adenosyl-L-homocysteine + 3 H(+)</text>
        <dbReference type="Rhea" id="RHEA:69432"/>
        <dbReference type="Rhea" id="RHEA-COMP:10698"/>
        <dbReference type="Rhea" id="RHEA-COMP:10700"/>
        <dbReference type="ChEBI" id="CHEBI:15378"/>
        <dbReference type="ChEBI" id="CHEBI:27130"/>
        <dbReference type="ChEBI" id="CHEBI:29950"/>
        <dbReference type="ChEBI" id="CHEBI:50058"/>
        <dbReference type="ChEBI" id="CHEBI:57856"/>
        <dbReference type="ChEBI" id="CHEBI:57925"/>
        <dbReference type="ChEBI" id="CHEBI:59789"/>
        <dbReference type="ChEBI" id="CHEBI:183640"/>
        <dbReference type="EC" id="2.1.1.137"/>
    </reaction>
</comment>
<evidence type="ECO:0000259" key="9">
    <source>
        <dbReference type="Pfam" id="PF13847"/>
    </source>
</evidence>
<evidence type="ECO:0000256" key="3">
    <source>
        <dbReference type="ARBA" id="ARBA00034487"/>
    </source>
</evidence>
<accession>M0ADC8</accession>
<protein>
    <recommendedName>
        <fullName evidence="5">Arsenite methyltransferase</fullName>
        <ecNumber evidence="4">2.1.1.137</ecNumber>
    </recommendedName>
</protein>
<evidence type="ECO:0000256" key="2">
    <source>
        <dbReference type="ARBA" id="ARBA00022691"/>
    </source>
</evidence>
<evidence type="ECO:0000256" key="1">
    <source>
        <dbReference type="ARBA" id="ARBA00022679"/>
    </source>
</evidence>
<dbReference type="PANTHER" id="PTHR43675">
    <property type="entry name" value="ARSENITE METHYLTRANSFERASE"/>
    <property type="match status" value="1"/>
</dbReference>
<keyword evidence="11" id="KW-1185">Reference proteome</keyword>
<comment type="caution">
    <text evidence="10">The sequence shown here is derived from an EMBL/GenBank/DDBJ whole genome shotgun (WGS) entry which is preliminary data.</text>
</comment>
<dbReference type="PATRIC" id="fig|1227492.4.peg.3171"/>